<keyword evidence="1" id="KW-0812">Transmembrane</keyword>
<dbReference type="InterPro" id="IPR011051">
    <property type="entry name" value="RmlC_Cupin_sf"/>
</dbReference>
<dbReference type="InterPro" id="IPR013096">
    <property type="entry name" value="Cupin_2"/>
</dbReference>
<dbReference type="Gene3D" id="2.60.120.10">
    <property type="entry name" value="Jelly Rolls"/>
    <property type="match status" value="1"/>
</dbReference>
<evidence type="ECO:0000313" key="3">
    <source>
        <dbReference type="EMBL" id="AHE99438.1"/>
    </source>
</evidence>
<dbReference type="SUPFAM" id="SSF51182">
    <property type="entry name" value="RmlC-like cupins"/>
    <property type="match status" value="1"/>
</dbReference>
<protein>
    <submittedName>
        <fullName evidence="3">Cupin</fullName>
    </submittedName>
</protein>
<dbReference type="Proteomes" id="UP000005289">
    <property type="component" value="Chromosome"/>
</dbReference>
<sequence>MDRSKNATTRPALDRLRNWVMPDVRSAASLGRCRRHDPYQSHDVAQDREAAGIRGLVTGKARRGNNGERRCLIALAALMSLLLGAGVASAQGAGDQQAFIWTADDPDLEWGPCPDFMPDGCGLAVLQGDPAAHNADVFFKLPGGSTAPHHWHTSAERMVLTSGEMVVDYDGQDPVTLRPGTYAYGPARLPHITHCVSTEPCVLFIAFEEPVDALPTEQH</sequence>
<keyword evidence="4" id="KW-1185">Reference proteome</keyword>
<dbReference type="EMBL" id="CP007029">
    <property type="protein sequence ID" value="AHE99438.1"/>
    <property type="molecule type" value="Genomic_DNA"/>
</dbReference>
<accession>W0DR12</accession>
<name>W0DR12_9GAMM</name>
<dbReference type="KEGG" id="tti:THITH_15425"/>
<feature type="domain" description="Cupin type-2" evidence="2">
    <location>
        <begin position="139"/>
        <end position="205"/>
    </location>
</feature>
<organism evidence="3 4">
    <name type="scientific">Thioalkalivibrio paradoxus ARh 1</name>
    <dbReference type="NCBI Taxonomy" id="713585"/>
    <lineage>
        <taxon>Bacteria</taxon>
        <taxon>Pseudomonadati</taxon>
        <taxon>Pseudomonadota</taxon>
        <taxon>Gammaproteobacteria</taxon>
        <taxon>Chromatiales</taxon>
        <taxon>Ectothiorhodospiraceae</taxon>
        <taxon>Thioalkalivibrio</taxon>
    </lineage>
</organism>
<evidence type="ECO:0000259" key="2">
    <source>
        <dbReference type="Pfam" id="PF07883"/>
    </source>
</evidence>
<keyword evidence="1" id="KW-0472">Membrane</keyword>
<dbReference type="AlphaFoldDB" id="W0DR12"/>
<proteinExistence type="predicted"/>
<evidence type="ECO:0000313" key="4">
    <source>
        <dbReference type="Proteomes" id="UP000005289"/>
    </source>
</evidence>
<dbReference type="InterPro" id="IPR014710">
    <property type="entry name" value="RmlC-like_jellyroll"/>
</dbReference>
<dbReference type="STRING" id="713585.THITH_15425"/>
<gene>
    <name evidence="3" type="ORF">THITH_15425</name>
</gene>
<feature type="transmembrane region" description="Helical" evidence="1">
    <location>
        <begin position="71"/>
        <end position="90"/>
    </location>
</feature>
<evidence type="ECO:0000256" key="1">
    <source>
        <dbReference type="SAM" id="Phobius"/>
    </source>
</evidence>
<keyword evidence="1" id="KW-1133">Transmembrane helix</keyword>
<dbReference type="Pfam" id="PF07883">
    <property type="entry name" value="Cupin_2"/>
    <property type="match status" value="1"/>
</dbReference>
<dbReference type="HOGENOM" id="CLU_1260979_0_0_6"/>
<reference evidence="3 4" key="1">
    <citation type="submission" date="2013-12" db="EMBL/GenBank/DDBJ databases">
        <authorList>
            <consortium name="DOE Joint Genome Institute"/>
            <person name="Muyzer G."/>
            <person name="Huntemann M."/>
            <person name="Han J."/>
            <person name="Chen A."/>
            <person name="Kyrpides N."/>
            <person name="Mavromatis K."/>
            <person name="Markowitz V."/>
            <person name="Palaniappan K."/>
            <person name="Ivanova N."/>
            <person name="Schaumberg A."/>
            <person name="Pati A."/>
            <person name="Liolios K."/>
            <person name="Nordberg H.P."/>
            <person name="Cantor M.N."/>
            <person name="Hua S.X."/>
            <person name="Woyke T."/>
        </authorList>
    </citation>
    <scope>NUCLEOTIDE SEQUENCE [LARGE SCALE GENOMIC DNA]</scope>
    <source>
        <strain evidence="3 4">ARh 1</strain>
    </source>
</reference>